<dbReference type="GO" id="GO:0004674">
    <property type="term" value="F:protein serine/threonine kinase activity"/>
    <property type="evidence" value="ECO:0007669"/>
    <property type="project" value="UniProtKB-KW"/>
</dbReference>
<dbReference type="InterPro" id="IPR000719">
    <property type="entry name" value="Prot_kinase_dom"/>
</dbReference>
<dbReference type="PROSITE" id="PS50011">
    <property type="entry name" value="PROTEIN_KINASE_DOM"/>
    <property type="match status" value="1"/>
</dbReference>
<dbReference type="HOGENOM" id="CLU_923274_0_0_9"/>
<keyword evidence="3" id="KW-0723">Serine/threonine-protein kinase</keyword>
<dbReference type="SUPFAM" id="SSF56112">
    <property type="entry name" value="Protein kinase-like (PK-like)"/>
    <property type="match status" value="1"/>
</dbReference>
<gene>
    <name evidence="3" type="ordered locus">Aaci_0197</name>
</gene>
<dbReference type="GO" id="GO:0005524">
    <property type="term" value="F:ATP binding"/>
    <property type="evidence" value="ECO:0007669"/>
    <property type="project" value="InterPro"/>
</dbReference>
<dbReference type="eggNOG" id="COG0515">
    <property type="taxonomic scope" value="Bacteria"/>
</dbReference>
<dbReference type="InterPro" id="IPR011009">
    <property type="entry name" value="Kinase-like_dom_sf"/>
</dbReference>
<dbReference type="Gene3D" id="1.10.510.10">
    <property type="entry name" value="Transferase(Phosphotransferase) domain 1"/>
    <property type="match status" value="1"/>
</dbReference>
<protein>
    <submittedName>
        <fullName evidence="3">Serine/threonine protein kinase</fullName>
    </submittedName>
</protein>
<keyword evidence="1" id="KW-0472">Membrane</keyword>
<dbReference type="Proteomes" id="UP000001917">
    <property type="component" value="Chromosome"/>
</dbReference>
<dbReference type="EMBL" id="CP001727">
    <property type="protein sequence ID" value="ACV57260.1"/>
    <property type="molecule type" value="Genomic_DNA"/>
</dbReference>
<dbReference type="KEGG" id="aac:Aaci_0197"/>
<keyword evidence="1" id="KW-0812">Transmembrane</keyword>
<proteinExistence type="predicted"/>
<keyword evidence="4" id="KW-1185">Reference proteome</keyword>
<dbReference type="RefSeq" id="WP_012809638.1">
    <property type="nucleotide sequence ID" value="NC_013205.1"/>
</dbReference>
<name>C8WQT2_ALIAD</name>
<organism evidence="3 4">
    <name type="scientific">Alicyclobacillus acidocaldarius subsp. acidocaldarius (strain ATCC 27009 / DSM 446 / BCRC 14685 / JCM 5260 / KCTC 1825 / NBRC 15652 / NCIMB 11725 / NRRL B-14509 / 104-IA)</name>
    <name type="common">Bacillus acidocaldarius</name>
    <dbReference type="NCBI Taxonomy" id="521098"/>
    <lineage>
        <taxon>Bacteria</taxon>
        <taxon>Bacillati</taxon>
        <taxon>Bacillota</taxon>
        <taxon>Bacilli</taxon>
        <taxon>Bacillales</taxon>
        <taxon>Alicyclobacillaceae</taxon>
        <taxon>Alicyclobacillus</taxon>
    </lineage>
</organism>
<dbReference type="Pfam" id="PF00069">
    <property type="entry name" value="Pkinase"/>
    <property type="match status" value="1"/>
</dbReference>
<evidence type="ECO:0000313" key="3">
    <source>
        <dbReference type="EMBL" id="ACV57260.1"/>
    </source>
</evidence>
<evidence type="ECO:0000259" key="2">
    <source>
        <dbReference type="PROSITE" id="PS50011"/>
    </source>
</evidence>
<keyword evidence="3" id="KW-0418">Kinase</keyword>
<evidence type="ECO:0000256" key="1">
    <source>
        <dbReference type="SAM" id="Phobius"/>
    </source>
</evidence>
<keyword evidence="3" id="KW-0808">Transferase</keyword>
<dbReference type="SMART" id="SM00220">
    <property type="entry name" value="S_TKc"/>
    <property type="match status" value="1"/>
</dbReference>
<evidence type="ECO:0000313" key="4">
    <source>
        <dbReference type="Proteomes" id="UP000001917"/>
    </source>
</evidence>
<reference evidence="4" key="1">
    <citation type="submission" date="2009-09" db="EMBL/GenBank/DDBJ databases">
        <title>The complete chromosome of Alicyclobacillus acidocaldarius subsp. acidocaldarius DSM 446.</title>
        <authorList>
            <consortium name="US DOE Joint Genome Institute (JGI-PGF)"/>
            <person name="Lucas S."/>
            <person name="Copeland A."/>
            <person name="Lapidus A."/>
            <person name="Glavina del Rio T."/>
            <person name="Dalin E."/>
            <person name="Tice H."/>
            <person name="Bruce D."/>
            <person name="Goodwin L."/>
            <person name="Pitluck S."/>
            <person name="Kyrpides N."/>
            <person name="Mavromatis K."/>
            <person name="Ivanova N."/>
            <person name="Ovchinnikova G."/>
            <person name="Chertkov O."/>
            <person name="Sims D."/>
            <person name="Brettin T."/>
            <person name="Detter J.C."/>
            <person name="Han C."/>
            <person name="Larimer F."/>
            <person name="Land M."/>
            <person name="Hauser L."/>
            <person name="Markowitz V."/>
            <person name="Cheng J.-F."/>
            <person name="Hugenholtz P."/>
            <person name="Woyke T."/>
            <person name="Wu D."/>
            <person name="Pukall R."/>
            <person name="Klenk H.-P."/>
            <person name="Eisen J.A."/>
        </authorList>
    </citation>
    <scope>NUCLEOTIDE SEQUENCE [LARGE SCALE GENOMIC DNA]</scope>
    <source>
        <strain evidence="4">ATCC 27009 / DSM 446 / BCRC 14685 / JCM 5260 / KCTC 1825 / NBRC 15652 / NCIMB 11725 / NRRL B-14509 / 104-IA</strain>
    </source>
</reference>
<dbReference type="AlphaFoldDB" id="C8WQT2"/>
<reference evidence="3 4" key="2">
    <citation type="journal article" date="2010" name="Stand. Genomic Sci.">
        <title>Complete genome sequence of Alicyclobacillus acidocaldarius type strain (104-IA).</title>
        <authorList>
            <person name="Mavromatis K."/>
            <person name="Sikorski J."/>
            <person name="Lapidus A."/>
            <person name="Glavina Del Rio T."/>
            <person name="Copeland A."/>
            <person name="Tice H."/>
            <person name="Cheng J.F."/>
            <person name="Lucas S."/>
            <person name="Chen F."/>
            <person name="Nolan M."/>
            <person name="Bruce D."/>
            <person name="Goodwin L."/>
            <person name="Pitluck S."/>
            <person name="Ivanova N."/>
            <person name="Ovchinnikova G."/>
            <person name="Pati A."/>
            <person name="Chen A."/>
            <person name="Palaniappan K."/>
            <person name="Land M."/>
            <person name="Hauser L."/>
            <person name="Chang Y.J."/>
            <person name="Jeffries C.D."/>
            <person name="Chain P."/>
            <person name="Meincke L."/>
            <person name="Sims D."/>
            <person name="Chertkov O."/>
            <person name="Han C."/>
            <person name="Brettin T."/>
            <person name="Detter J.C."/>
            <person name="Wahrenburg C."/>
            <person name="Rohde M."/>
            <person name="Pukall R."/>
            <person name="Goker M."/>
            <person name="Bristow J."/>
            <person name="Eisen J.A."/>
            <person name="Markowitz V."/>
            <person name="Hugenholtz P."/>
            <person name="Klenk H.P."/>
            <person name="Kyrpides N.C."/>
        </authorList>
    </citation>
    <scope>NUCLEOTIDE SEQUENCE [LARGE SCALE GENOMIC DNA]</scope>
    <source>
        <strain evidence="4">ATCC 27009 / DSM 446 / BCRC 14685 / JCM 5260 / KCTC 1825 / NBRC 15652 / NCIMB 11725 / NRRL B-14509 / 104-IA</strain>
    </source>
</reference>
<keyword evidence="1" id="KW-1133">Transmembrane helix</keyword>
<feature type="domain" description="Protein kinase" evidence="2">
    <location>
        <begin position="22"/>
        <end position="301"/>
    </location>
</feature>
<sequence>MTHSRPLAPGTWVVGKWTHRRWRIRGVLGTGANGIVYAVERDDGLKGAMKVCETAGQVAFEWSLLNLVRGPGSPFPAPQQIDDSDRPGARFFYVMERISGKPLDKVWPTLAPAMRKQVMIRIVEGLAKLHATGHAFCDVKPQNVLVQEASGEVRFVDPGGVTPFGKAVRQFTPTTDGAFFGLCDRRASAAYDVFAVALMAVSLEAQCPANLYDLPPEKRREWLLRAVADQVDGAWRPVWSRVLRREIRDADALRAAIAEVRVKDKARQAGQRDWTAAFMWASVASAVLTTACAWALYLRII</sequence>
<accession>C8WQT2</accession>
<dbReference type="STRING" id="521098.Aaci_0197"/>
<feature type="transmembrane region" description="Helical" evidence="1">
    <location>
        <begin position="277"/>
        <end position="298"/>
    </location>
</feature>